<dbReference type="GO" id="GO:0006913">
    <property type="term" value="P:nucleocytoplasmic transport"/>
    <property type="evidence" value="ECO:0007669"/>
    <property type="project" value="TreeGrafter"/>
</dbReference>
<dbReference type="Proteomes" id="UP000243579">
    <property type="component" value="Unassembled WGS sequence"/>
</dbReference>
<comment type="caution">
    <text evidence="1">The sequence shown here is derived from an EMBL/GenBank/DDBJ whole genome shotgun (WGS) entry which is preliminary data.</text>
</comment>
<gene>
    <name evidence="1" type="ORF">ACHHYP_20609</name>
</gene>
<accession>A0A1V9YHA5</accession>
<name>A0A1V9YHA5_ACHHY</name>
<dbReference type="GO" id="GO:0005096">
    <property type="term" value="F:GTPase activator activity"/>
    <property type="evidence" value="ECO:0007669"/>
    <property type="project" value="InterPro"/>
</dbReference>
<proteinExistence type="predicted"/>
<keyword evidence="2" id="KW-1185">Reference proteome</keyword>
<dbReference type="GO" id="GO:0005829">
    <property type="term" value="C:cytosol"/>
    <property type="evidence" value="ECO:0007669"/>
    <property type="project" value="TreeGrafter"/>
</dbReference>
<dbReference type="InterPro" id="IPR032675">
    <property type="entry name" value="LRR_dom_sf"/>
</dbReference>
<reference evidence="1 2" key="1">
    <citation type="journal article" date="2014" name="Genome Biol. Evol.">
        <title>The secreted proteins of Achlya hypogyna and Thraustotheca clavata identify the ancestral oomycete secretome and reveal gene acquisitions by horizontal gene transfer.</title>
        <authorList>
            <person name="Misner I."/>
            <person name="Blouin N."/>
            <person name="Leonard G."/>
            <person name="Richards T.A."/>
            <person name="Lane C.E."/>
        </authorList>
    </citation>
    <scope>NUCLEOTIDE SEQUENCE [LARGE SCALE GENOMIC DNA]</scope>
    <source>
        <strain evidence="1 2">ATCC 48635</strain>
    </source>
</reference>
<organism evidence="1 2">
    <name type="scientific">Achlya hypogyna</name>
    <name type="common">Oomycete</name>
    <name type="synonym">Protoachlya hypogyna</name>
    <dbReference type="NCBI Taxonomy" id="1202772"/>
    <lineage>
        <taxon>Eukaryota</taxon>
        <taxon>Sar</taxon>
        <taxon>Stramenopiles</taxon>
        <taxon>Oomycota</taxon>
        <taxon>Saprolegniomycetes</taxon>
        <taxon>Saprolegniales</taxon>
        <taxon>Achlyaceae</taxon>
        <taxon>Achlya</taxon>
    </lineage>
</organism>
<dbReference type="PANTHER" id="PTHR24113:SF15">
    <property type="entry name" value="NACHT DOMAIN-CONTAINING PROTEIN"/>
    <property type="match status" value="1"/>
</dbReference>
<dbReference type="EMBL" id="JNBR01001822">
    <property type="protein sequence ID" value="OQR85089.1"/>
    <property type="molecule type" value="Genomic_DNA"/>
</dbReference>
<dbReference type="GO" id="GO:0048471">
    <property type="term" value="C:perinuclear region of cytoplasm"/>
    <property type="evidence" value="ECO:0007669"/>
    <property type="project" value="TreeGrafter"/>
</dbReference>
<dbReference type="GO" id="GO:0005634">
    <property type="term" value="C:nucleus"/>
    <property type="evidence" value="ECO:0007669"/>
    <property type="project" value="TreeGrafter"/>
</dbReference>
<dbReference type="InterPro" id="IPR027038">
    <property type="entry name" value="RanGap"/>
</dbReference>
<sequence>MDAPEIVARIARYVETPAAFVAFLKAMPPTSLGAPLQSARHLACMLPASDLWPHLALGRSSVLQKHVEAVNSFMGWHGNLSVDENSQALLNQLPPLLQPLQQVLSRAHLHLTLRRVTGAQVHFLAMHHGDRIRSLSISVLEPGNGIRLRASMARIGQALGLCPHLSTFHLYVDHPSWDGTDLQPIFDRLKDSDVTDWRLYATGYRGELVTDKCSAALVEWLYHAPVVAFAWVDPEPYETKPTPALHHLVRALTTSTSIRVVDLSLSKALLTTWATTRTRVLPRSLKKLVLEYPHAPETYLTSLGQRIALSHVSSVDLTWNPCLCIDALAPYLPRMHTLSTLNLSHCYLMIEGGKRLAQLLPQLGALTTLVLTANDLFDEGVKAVMQSVPACPKLAKLRLDRNHLTDGSFAAVVLACRACPDLRNVDLSENLFKSTTIRRLHRKPDVISMKCAIWCPLRQDMAPSDRKDVHGVAAV</sequence>
<evidence type="ECO:0000313" key="1">
    <source>
        <dbReference type="EMBL" id="OQR85089.1"/>
    </source>
</evidence>
<dbReference type="Gene3D" id="3.80.10.10">
    <property type="entry name" value="Ribonuclease Inhibitor"/>
    <property type="match status" value="1"/>
</dbReference>
<protein>
    <submittedName>
        <fullName evidence="1">Uncharacterized protein</fullName>
    </submittedName>
</protein>
<dbReference type="SUPFAM" id="SSF52047">
    <property type="entry name" value="RNI-like"/>
    <property type="match status" value="1"/>
</dbReference>
<dbReference type="GO" id="GO:0031267">
    <property type="term" value="F:small GTPase binding"/>
    <property type="evidence" value="ECO:0007669"/>
    <property type="project" value="TreeGrafter"/>
</dbReference>
<dbReference type="PANTHER" id="PTHR24113">
    <property type="entry name" value="RAN GTPASE-ACTIVATING PROTEIN 1"/>
    <property type="match status" value="1"/>
</dbReference>
<dbReference type="AlphaFoldDB" id="A0A1V9YHA5"/>
<dbReference type="OrthoDB" id="120976at2759"/>
<evidence type="ECO:0000313" key="2">
    <source>
        <dbReference type="Proteomes" id="UP000243579"/>
    </source>
</evidence>